<accession>A0A803NIH4</accession>
<dbReference type="Gramene" id="evm.model.01.1785">
    <property type="protein sequence ID" value="cds.evm.model.01.1785"/>
    <property type="gene ID" value="evm.TU.01.1785"/>
</dbReference>
<protein>
    <submittedName>
        <fullName evidence="2">Uncharacterized protein</fullName>
    </submittedName>
</protein>
<evidence type="ECO:0000313" key="3">
    <source>
        <dbReference type="Proteomes" id="UP000596661"/>
    </source>
</evidence>
<sequence length="158" mass="18512">MARASQSSQSKRSSKGTTRPVYKRQRKGYTPQYTQYTELTKYQRACILRHSAKYTSSKASPLYRDISQRDPNKRCEYQNDIGHTTNECKNLKDEIENLIRLAHLYEWIKSRLPHLNPILAGGHCLREERGVCPKGSLLEGRFPNRRSDYHPSRMEERP</sequence>
<evidence type="ECO:0000256" key="1">
    <source>
        <dbReference type="SAM" id="MobiDB-lite"/>
    </source>
</evidence>
<dbReference type="AlphaFoldDB" id="A0A803NIH4"/>
<keyword evidence="3" id="KW-1185">Reference proteome</keyword>
<evidence type="ECO:0000313" key="2">
    <source>
        <dbReference type="EnsemblPlants" id="cds.evm.model.01.1785"/>
    </source>
</evidence>
<dbReference type="EnsemblPlants" id="evm.model.01.1785">
    <property type="protein sequence ID" value="cds.evm.model.01.1785"/>
    <property type="gene ID" value="evm.TU.01.1785"/>
</dbReference>
<name>A0A803NIH4_CANSA</name>
<feature type="compositionally biased region" description="Low complexity" evidence="1">
    <location>
        <begin position="1"/>
        <end position="11"/>
    </location>
</feature>
<feature type="region of interest" description="Disordered" evidence="1">
    <location>
        <begin position="1"/>
        <end position="30"/>
    </location>
</feature>
<reference evidence="2" key="2">
    <citation type="submission" date="2021-03" db="UniProtKB">
        <authorList>
            <consortium name="EnsemblPlants"/>
        </authorList>
    </citation>
    <scope>IDENTIFICATION</scope>
</reference>
<reference evidence="2" key="1">
    <citation type="submission" date="2018-11" db="EMBL/GenBank/DDBJ databases">
        <authorList>
            <person name="Grassa J C."/>
        </authorList>
    </citation>
    <scope>NUCLEOTIDE SEQUENCE [LARGE SCALE GENOMIC DNA]</scope>
</reference>
<dbReference type="EMBL" id="UZAU01000047">
    <property type="status" value="NOT_ANNOTATED_CDS"/>
    <property type="molecule type" value="Genomic_DNA"/>
</dbReference>
<dbReference type="Proteomes" id="UP000596661">
    <property type="component" value="Chromosome 1"/>
</dbReference>
<proteinExistence type="predicted"/>
<organism evidence="2 3">
    <name type="scientific">Cannabis sativa</name>
    <name type="common">Hemp</name>
    <name type="synonym">Marijuana</name>
    <dbReference type="NCBI Taxonomy" id="3483"/>
    <lineage>
        <taxon>Eukaryota</taxon>
        <taxon>Viridiplantae</taxon>
        <taxon>Streptophyta</taxon>
        <taxon>Embryophyta</taxon>
        <taxon>Tracheophyta</taxon>
        <taxon>Spermatophyta</taxon>
        <taxon>Magnoliopsida</taxon>
        <taxon>eudicotyledons</taxon>
        <taxon>Gunneridae</taxon>
        <taxon>Pentapetalae</taxon>
        <taxon>rosids</taxon>
        <taxon>fabids</taxon>
        <taxon>Rosales</taxon>
        <taxon>Cannabaceae</taxon>
        <taxon>Cannabis</taxon>
    </lineage>
</organism>